<name>A0ACB0Z7F9_MELEN</name>
<gene>
    <name evidence="1" type="ORF">MENTE1834_LOCUS21083</name>
</gene>
<accession>A0ACB0Z7F9</accession>
<protein>
    <submittedName>
        <fullName evidence="1">Uncharacterized protein</fullName>
    </submittedName>
</protein>
<reference evidence="1" key="1">
    <citation type="submission" date="2023-11" db="EMBL/GenBank/DDBJ databases">
        <authorList>
            <person name="Poullet M."/>
        </authorList>
    </citation>
    <scope>NUCLEOTIDE SEQUENCE</scope>
    <source>
        <strain evidence="1">E1834</strain>
    </source>
</reference>
<evidence type="ECO:0000313" key="1">
    <source>
        <dbReference type="EMBL" id="CAK5074341.1"/>
    </source>
</evidence>
<evidence type="ECO:0000313" key="2">
    <source>
        <dbReference type="Proteomes" id="UP001497535"/>
    </source>
</evidence>
<dbReference type="Proteomes" id="UP001497535">
    <property type="component" value="Unassembled WGS sequence"/>
</dbReference>
<dbReference type="EMBL" id="CAVMJV010000026">
    <property type="protein sequence ID" value="CAK5074341.1"/>
    <property type="molecule type" value="Genomic_DNA"/>
</dbReference>
<organism evidence="1 2">
    <name type="scientific">Meloidogyne enterolobii</name>
    <name type="common">Root-knot nematode worm</name>
    <name type="synonym">Meloidogyne mayaguensis</name>
    <dbReference type="NCBI Taxonomy" id="390850"/>
    <lineage>
        <taxon>Eukaryota</taxon>
        <taxon>Metazoa</taxon>
        <taxon>Ecdysozoa</taxon>
        <taxon>Nematoda</taxon>
        <taxon>Chromadorea</taxon>
        <taxon>Rhabditida</taxon>
        <taxon>Tylenchina</taxon>
        <taxon>Tylenchomorpha</taxon>
        <taxon>Tylenchoidea</taxon>
        <taxon>Meloidogynidae</taxon>
        <taxon>Meloidogyninae</taxon>
        <taxon>Meloidogyne</taxon>
    </lineage>
</organism>
<sequence>MIIFSFQVRSKIYLYVFNKLLEHKKSKIILKHPRMLFKNKFCFPLILFFSIYLFSCLNWNFVESKNLESRKLEILKFKEILNKGGSKFNFNKTEKLNSRKLNGEDEFFVDFALIDYNYVFKYVEDYEIFNSEYLCYEEEKYFKKYCDLDKMSKPINATFDEYDLFKIVIFVDEIVDNNGATIINIGKNTEFLLLNGGEAMSGSSKNVEKIAKVLNAQIDEETNKYYLNGNCKDIRSEGTPTIGVKFKDSNTTINVSGRDMADFSVSICSNGL</sequence>
<keyword evidence="2" id="KW-1185">Reference proteome</keyword>
<proteinExistence type="predicted"/>
<comment type="caution">
    <text evidence="1">The sequence shown here is derived from an EMBL/GenBank/DDBJ whole genome shotgun (WGS) entry which is preliminary data.</text>
</comment>